<proteinExistence type="predicted"/>
<evidence type="ECO:0000256" key="1">
    <source>
        <dbReference type="SAM" id="Phobius"/>
    </source>
</evidence>
<reference evidence="2 3" key="1">
    <citation type="submission" date="2019-11" db="EMBL/GenBank/DDBJ databases">
        <title>Novel species isolated from a subtropical stream in China.</title>
        <authorList>
            <person name="Lu H."/>
        </authorList>
    </citation>
    <scope>NUCLEOTIDE SEQUENCE [LARGE SCALE GENOMIC DNA]</scope>
    <source>
        <strain evidence="2 3">FT80W</strain>
    </source>
</reference>
<accession>A0A6I2L4I3</accession>
<feature type="transmembrane region" description="Helical" evidence="1">
    <location>
        <begin position="294"/>
        <end position="313"/>
    </location>
</feature>
<comment type="caution">
    <text evidence="2">The sequence shown here is derived from an EMBL/GenBank/DDBJ whole genome shotgun (WGS) entry which is preliminary data.</text>
</comment>
<gene>
    <name evidence="2" type="ORF">GJ699_24075</name>
</gene>
<dbReference type="SUPFAM" id="SSF48452">
    <property type="entry name" value="TPR-like"/>
    <property type="match status" value="1"/>
</dbReference>
<evidence type="ECO:0000313" key="3">
    <source>
        <dbReference type="Proteomes" id="UP000433309"/>
    </source>
</evidence>
<name>A0A6I2L4I3_9BURK</name>
<dbReference type="EMBL" id="WKJK01000014">
    <property type="protein sequence ID" value="MRW93081.1"/>
    <property type="molecule type" value="Genomic_DNA"/>
</dbReference>
<evidence type="ECO:0000313" key="2">
    <source>
        <dbReference type="EMBL" id="MRW93081.1"/>
    </source>
</evidence>
<sequence length="323" mass="36459">MDSGDCLHGGRLRPQRRAADCGKDGGMSENGILTARDYGVQINALIERRRYDHARALLAEALGQYPEDGGLLVASAHVAFVSGDVVLARDTLQELLSREPQHYQARSLLVAVYQDCDQLPDAEAMLIDLLRDYPEAGYQYARYAMLMYRTLHLDKAKLLAREALRLDPEDELALAACLIGDMIDGRRGAEQASLATLMRNHPESENTARMLITHLISRGRYRAAKRIAIELLKLYPHSREVLELVVQLEALSHWSMLPLWPFQRWGWGASIAFYVLTLVLLNSLSHESMAGARYVSYVLLGYCAYSWVYPSLLTRWLKRRAGL</sequence>
<keyword evidence="3" id="KW-1185">Reference proteome</keyword>
<keyword evidence="1" id="KW-1133">Transmembrane helix</keyword>
<keyword evidence="1" id="KW-0812">Transmembrane</keyword>
<dbReference type="InterPro" id="IPR011990">
    <property type="entry name" value="TPR-like_helical_dom_sf"/>
</dbReference>
<organism evidence="2 3">
    <name type="scientific">Duganella guangzhouensis</name>
    <dbReference type="NCBI Taxonomy" id="2666084"/>
    <lineage>
        <taxon>Bacteria</taxon>
        <taxon>Pseudomonadati</taxon>
        <taxon>Pseudomonadota</taxon>
        <taxon>Betaproteobacteria</taxon>
        <taxon>Burkholderiales</taxon>
        <taxon>Oxalobacteraceae</taxon>
        <taxon>Telluria group</taxon>
        <taxon>Duganella</taxon>
    </lineage>
</organism>
<dbReference type="AlphaFoldDB" id="A0A6I2L4I3"/>
<dbReference type="Pfam" id="PF14559">
    <property type="entry name" value="TPR_19"/>
    <property type="match status" value="1"/>
</dbReference>
<protein>
    <submittedName>
        <fullName evidence="2">Tetratricopeptide repeat protein</fullName>
    </submittedName>
</protein>
<keyword evidence="1" id="KW-0472">Membrane</keyword>
<dbReference type="Proteomes" id="UP000433309">
    <property type="component" value="Unassembled WGS sequence"/>
</dbReference>
<dbReference type="Gene3D" id="1.25.40.10">
    <property type="entry name" value="Tetratricopeptide repeat domain"/>
    <property type="match status" value="1"/>
</dbReference>
<feature type="transmembrane region" description="Helical" evidence="1">
    <location>
        <begin position="265"/>
        <end position="282"/>
    </location>
</feature>